<dbReference type="OrthoDB" id="5859996at2759"/>
<dbReference type="Proteomes" id="UP000006672">
    <property type="component" value="Unassembled WGS sequence"/>
</dbReference>
<feature type="compositionally biased region" description="Polar residues" evidence="1">
    <location>
        <begin position="100"/>
        <end position="112"/>
    </location>
</feature>
<organism evidence="2">
    <name type="scientific">Brugia malayi</name>
    <name type="common">Filarial nematode worm</name>
    <dbReference type="NCBI Taxonomy" id="6279"/>
    <lineage>
        <taxon>Eukaryota</taxon>
        <taxon>Metazoa</taxon>
        <taxon>Ecdysozoa</taxon>
        <taxon>Nematoda</taxon>
        <taxon>Chromadorea</taxon>
        <taxon>Rhabditida</taxon>
        <taxon>Spirurina</taxon>
        <taxon>Spiruromorpha</taxon>
        <taxon>Filarioidea</taxon>
        <taxon>Onchocercidae</taxon>
        <taxon>Brugia</taxon>
    </lineage>
</organism>
<reference evidence="2" key="2">
    <citation type="submission" date="2019-04" db="EMBL/GenBank/DDBJ databases">
        <authorList>
            <person name="Howe K."/>
            <person name="Paulini M."/>
            <person name="Williams G."/>
        </authorList>
    </citation>
    <scope>NUCLEOTIDE SEQUENCE [LARGE SCALE GENOMIC DNA]</scope>
    <source>
        <strain evidence="2">FR3</strain>
    </source>
</reference>
<feature type="compositionally biased region" description="Polar residues" evidence="1">
    <location>
        <begin position="58"/>
        <end position="71"/>
    </location>
</feature>
<reference evidence="3" key="1">
    <citation type="journal article" date="2007" name="Science">
        <title>Draft genome of the filarial nematode parasite Brugia malayi.</title>
        <authorList>
            <person name="Ghedin E."/>
            <person name="Wang S."/>
            <person name="Spiro D."/>
            <person name="Caler E."/>
            <person name="Zhao Q."/>
            <person name="Crabtree J."/>
            <person name="Allen J.E."/>
            <person name="Delcher A.L."/>
            <person name="Guiliano D.B."/>
            <person name="Miranda-Saavedra D."/>
            <person name="Angiuoli S.V."/>
            <person name="Creasy T."/>
            <person name="Amedeo P."/>
            <person name="Haas B."/>
            <person name="El-Sayed N.M."/>
            <person name="Wortman J.R."/>
            <person name="Feldblyum T."/>
            <person name="Tallon L."/>
            <person name="Schatz M."/>
            <person name="Shumway M."/>
            <person name="Koo H."/>
            <person name="Salzberg S.L."/>
            <person name="Schobel S."/>
            <person name="Pertea M."/>
            <person name="Pop M."/>
            <person name="White O."/>
            <person name="Barton G.J."/>
            <person name="Carlow C.K."/>
            <person name="Crawford M.J."/>
            <person name="Daub J."/>
            <person name="Dimmic M.W."/>
            <person name="Estes C.F."/>
            <person name="Foster J.M."/>
            <person name="Ganatra M."/>
            <person name="Gregory W.F."/>
            <person name="Johnson N.M."/>
            <person name="Jin J."/>
            <person name="Komuniecki R."/>
            <person name="Korf I."/>
            <person name="Kumar S."/>
            <person name="Laney S."/>
            <person name="Li B.W."/>
            <person name="Li W."/>
            <person name="Lindblom T.H."/>
            <person name="Lustigman S."/>
            <person name="Ma D."/>
            <person name="Maina C.V."/>
            <person name="Martin D.M."/>
            <person name="McCarter J.P."/>
            <person name="McReynolds L."/>
            <person name="Mitreva M."/>
            <person name="Nutman T.B."/>
            <person name="Parkinson J."/>
            <person name="Peregrin-Alvarez J.M."/>
            <person name="Poole C."/>
            <person name="Ren Q."/>
            <person name="Saunders L."/>
            <person name="Sluder A.E."/>
            <person name="Smith K."/>
            <person name="Stanke M."/>
            <person name="Unnasch T.R."/>
            <person name="Ware J."/>
            <person name="Wei A.D."/>
            <person name="Weil G."/>
            <person name="Williams D.J."/>
            <person name="Zhang Y."/>
            <person name="Williams S.A."/>
            <person name="Fraser-Liggett C."/>
            <person name="Slatko B."/>
            <person name="Blaxter M.L."/>
            <person name="Scott A.L."/>
        </authorList>
    </citation>
    <scope>NUCLEOTIDE SEQUENCE</scope>
    <source>
        <strain evidence="3">FR3</strain>
    </source>
</reference>
<dbReference type="GeneID" id="66057415"/>
<proteinExistence type="predicted"/>
<dbReference type="RefSeq" id="XP_042934788.1">
    <property type="nucleotide sequence ID" value="XM_043078854.1"/>
</dbReference>
<feature type="region of interest" description="Disordered" evidence="1">
    <location>
        <begin position="43"/>
        <end position="119"/>
    </location>
</feature>
<evidence type="ECO:0000256" key="1">
    <source>
        <dbReference type="SAM" id="MobiDB-lite"/>
    </source>
</evidence>
<dbReference type="KEGG" id="bmy:BM_BM10087"/>
<feature type="compositionally biased region" description="Basic and acidic residues" evidence="1">
    <location>
        <begin position="44"/>
        <end position="57"/>
    </location>
</feature>
<dbReference type="AlphaFoldDB" id="A0A4E9FCN4"/>
<reference evidence="4" key="3">
    <citation type="submission" date="2022-04" db="UniProtKB">
        <authorList>
            <consortium name="WormBaseParasite"/>
        </authorList>
    </citation>
    <scope>IDENTIFICATION</scope>
</reference>
<dbReference type="WBParaSite" id="Bm10087.1">
    <property type="protein sequence ID" value="Bm10087.1"/>
    <property type="gene ID" value="WBGene00230348"/>
</dbReference>
<dbReference type="CTD" id="66057415"/>
<accession>A0A4E9FCN4</accession>
<gene>
    <name evidence="2" type="primary">Bm10087</name>
    <name evidence="2" type="ORF">BM_BM10087</name>
</gene>
<protein>
    <submittedName>
        <fullName evidence="2 4">Uncharacterized protein</fullName>
    </submittedName>
</protein>
<keyword evidence="3" id="KW-1185">Reference proteome</keyword>
<sequence length="174" mass="19797">MQRVFERFRNEAELLAMESNTEVEIVVKYSFKGKPETSSVLLNEHSRWKNGTHEVPHNKSSQKPLIKSSATYVKIRNPGSRPPPLSTKSKKKIREPKNRSPAQSSSNETLTAISRRAKRSQSMISCVIGRFVDGRFESAEVQNKSENALSKDINKNENYFSISRKKVPNDMSDI</sequence>
<evidence type="ECO:0000313" key="4">
    <source>
        <dbReference type="WBParaSite" id="Bm10087.1"/>
    </source>
</evidence>
<evidence type="ECO:0000313" key="3">
    <source>
        <dbReference type="Proteomes" id="UP000006672"/>
    </source>
</evidence>
<evidence type="ECO:0000313" key="2">
    <source>
        <dbReference type="EMBL" id="VIO94172.1"/>
    </source>
</evidence>
<dbReference type="EMBL" id="CAAKNF010000193">
    <property type="protein sequence ID" value="VIO94172.1"/>
    <property type="molecule type" value="Genomic_DNA"/>
</dbReference>
<name>A0A4E9FCN4_BRUMA</name>
<accession>A0A8L7SK26</accession>